<feature type="transmembrane region" description="Helical" evidence="6">
    <location>
        <begin position="299"/>
        <end position="320"/>
    </location>
</feature>
<dbReference type="Pfam" id="PF03772">
    <property type="entry name" value="Competence"/>
    <property type="match status" value="1"/>
</dbReference>
<comment type="subcellular location">
    <subcellularLocation>
        <location evidence="1">Cell membrane</location>
        <topology evidence="1">Multi-pass membrane protein</topology>
    </subcellularLocation>
</comment>
<proteinExistence type="predicted"/>
<evidence type="ECO:0000256" key="5">
    <source>
        <dbReference type="ARBA" id="ARBA00023136"/>
    </source>
</evidence>
<keyword evidence="3 6" id="KW-0812">Transmembrane</keyword>
<feature type="transmembrane region" description="Helical" evidence="6">
    <location>
        <begin position="453"/>
        <end position="476"/>
    </location>
</feature>
<evidence type="ECO:0000256" key="4">
    <source>
        <dbReference type="ARBA" id="ARBA00022989"/>
    </source>
</evidence>
<accession>A0A517RGE4</accession>
<evidence type="ECO:0000313" key="9">
    <source>
        <dbReference type="Proteomes" id="UP000317171"/>
    </source>
</evidence>
<dbReference type="PANTHER" id="PTHR30619:SF1">
    <property type="entry name" value="RECOMBINATION PROTEIN 2"/>
    <property type="match status" value="1"/>
</dbReference>
<dbReference type="KEGG" id="gaz:Pan241w_30370"/>
<keyword evidence="4 6" id="KW-1133">Transmembrane helix</keyword>
<dbReference type="InterPro" id="IPR001279">
    <property type="entry name" value="Metallo-B-lactamas"/>
</dbReference>
<dbReference type="OrthoDB" id="9761531at2"/>
<dbReference type="EMBL" id="CP036269">
    <property type="protein sequence ID" value="QDT42942.1"/>
    <property type="molecule type" value="Genomic_DNA"/>
</dbReference>
<feature type="transmembrane region" description="Helical" evidence="6">
    <location>
        <begin position="326"/>
        <end position="346"/>
    </location>
</feature>
<keyword evidence="9" id="KW-1185">Reference proteome</keyword>
<dbReference type="SUPFAM" id="SSF56281">
    <property type="entry name" value="Metallo-hydrolase/oxidoreductase"/>
    <property type="match status" value="1"/>
</dbReference>
<sequence>MSKSFSQISAQALGQDPAQNKIERSPALSVLICFSLGILVDFWFAWELVHWLLFGFILSVGWAVSYRSRKYSIAAVFLLLLTICLGGMRHHEFWFCHTPNYITRLLKTSGHSEDNTRLIRVTGVICKEPQIKTPADEEQFNPKQPAQQTNLILDCRELDTGTATIPVTGKIFVTIYDQVNSLQQNQPHLFSVGDTIDVCGKLKLFSPKDNPHDFDFRQHFRKEQIDAILTLKSSQAVHLIAQTPPFSWISVRKQIHNSFAQIIRDNTSESTQPLAMALLLGDRSKLSSGIQKKFSQSGLIHFLAISGLHIGFFSAFIWSICHLVNLPRTVAVSLLLFAILFYLSIIEIRPPILRAASFCALVTLGLISWRAITTLNLVCISAILILIINPTDLFDVGTQLSFLAVASILWTVQQDFFQNPFQQNWIPLRWRILASDPVLQSPLQWCLIRYFRLLYSVFLVTFFIWLVTAPLVLYHFKLLAPIGLLVNTLIFPFLFLILLLGYLLIFLGSWIPFLAGVFGLIFDYSLRVLLWIVEFASSLPYAHFDLPGPPVWWLLVYYSLILIVIRPGSLRFNRYQNWLLQKLRLALVPAWMIIGMLVPLLTTETNALQCTFIAVNHGISILIELPDGQTILYDAGSMSPVEQTYAKIKNTLLAHGVRRVDLLFISHADRDHYNSAAELITNHYVRELAFPQAFLRREQPGTLSLCNTAARNQVPIKIIGRGDRFDFGPQTSLEVLHPRFADKYEQDNPASLVILLSRKDRKILLTGDLEGQGLEKLLTENAAMPLDILLSPHHGSATANTSDLDRWARPDYLIVSGGRKQTIPQLQSVFSASTQIYSTRKHGAITCLIDNSGNLEVIPFRSAMN</sequence>
<name>A0A517RGE4_9PLAN</name>
<feature type="transmembrane region" description="Helical" evidence="6">
    <location>
        <begin position="513"/>
        <end position="532"/>
    </location>
</feature>
<dbReference type="PANTHER" id="PTHR30619">
    <property type="entry name" value="DNA INTERNALIZATION/COMPETENCE PROTEIN COMEC/REC2"/>
    <property type="match status" value="1"/>
</dbReference>
<dbReference type="Gene3D" id="3.60.15.10">
    <property type="entry name" value="Ribonuclease Z/Hydroxyacylglutathione hydrolase-like"/>
    <property type="match status" value="1"/>
</dbReference>
<reference evidence="8 9" key="1">
    <citation type="submission" date="2019-02" db="EMBL/GenBank/DDBJ databases">
        <title>Deep-cultivation of Planctomycetes and their phenomic and genomic characterization uncovers novel biology.</title>
        <authorList>
            <person name="Wiegand S."/>
            <person name="Jogler M."/>
            <person name="Boedeker C."/>
            <person name="Pinto D."/>
            <person name="Vollmers J."/>
            <person name="Rivas-Marin E."/>
            <person name="Kohn T."/>
            <person name="Peeters S.H."/>
            <person name="Heuer A."/>
            <person name="Rast P."/>
            <person name="Oberbeckmann S."/>
            <person name="Bunk B."/>
            <person name="Jeske O."/>
            <person name="Meyerdierks A."/>
            <person name="Storesund J.E."/>
            <person name="Kallscheuer N."/>
            <person name="Luecker S."/>
            <person name="Lage O.M."/>
            <person name="Pohl T."/>
            <person name="Merkel B.J."/>
            <person name="Hornburger P."/>
            <person name="Mueller R.-W."/>
            <person name="Bruemmer F."/>
            <person name="Labrenz M."/>
            <person name="Spormann A.M."/>
            <person name="Op den Camp H."/>
            <person name="Overmann J."/>
            <person name="Amann R."/>
            <person name="Jetten M.S.M."/>
            <person name="Mascher T."/>
            <person name="Medema M.H."/>
            <person name="Devos D.P."/>
            <person name="Kaster A.-K."/>
            <person name="Ovreas L."/>
            <person name="Rohde M."/>
            <person name="Galperin M.Y."/>
            <person name="Jogler C."/>
        </authorList>
    </citation>
    <scope>NUCLEOTIDE SEQUENCE [LARGE SCALE GENOMIC DNA]</scope>
    <source>
        <strain evidence="8 9">Pan241w</strain>
    </source>
</reference>
<evidence type="ECO:0000256" key="1">
    <source>
        <dbReference type="ARBA" id="ARBA00004651"/>
    </source>
</evidence>
<evidence type="ECO:0000256" key="6">
    <source>
        <dbReference type="SAM" id="Phobius"/>
    </source>
</evidence>
<keyword evidence="5 6" id="KW-0472">Membrane</keyword>
<feature type="transmembrane region" description="Helical" evidence="6">
    <location>
        <begin position="26"/>
        <end position="43"/>
    </location>
</feature>
<organism evidence="8 9">
    <name type="scientific">Gimesia alba</name>
    <dbReference type="NCBI Taxonomy" id="2527973"/>
    <lineage>
        <taxon>Bacteria</taxon>
        <taxon>Pseudomonadati</taxon>
        <taxon>Planctomycetota</taxon>
        <taxon>Planctomycetia</taxon>
        <taxon>Planctomycetales</taxon>
        <taxon>Planctomycetaceae</taxon>
        <taxon>Gimesia</taxon>
    </lineage>
</organism>
<dbReference type="InterPro" id="IPR025405">
    <property type="entry name" value="DUF4131"/>
</dbReference>
<feature type="domain" description="Metallo-beta-lactamase" evidence="7">
    <location>
        <begin position="617"/>
        <end position="819"/>
    </location>
</feature>
<dbReference type="InterPro" id="IPR052159">
    <property type="entry name" value="Competence_DNA_uptake"/>
</dbReference>
<evidence type="ECO:0000256" key="3">
    <source>
        <dbReference type="ARBA" id="ARBA00022692"/>
    </source>
</evidence>
<feature type="transmembrane region" description="Helical" evidence="6">
    <location>
        <begin position="358"/>
        <end position="387"/>
    </location>
</feature>
<keyword evidence="2" id="KW-1003">Cell membrane</keyword>
<dbReference type="CDD" id="cd07731">
    <property type="entry name" value="ComA-like_MBL-fold"/>
    <property type="match status" value="1"/>
</dbReference>
<dbReference type="InterPro" id="IPR035681">
    <property type="entry name" value="ComA-like_MBL"/>
</dbReference>
<evidence type="ECO:0000259" key="7">
    <source>
        <dbReference type="SMART" id="SM00849"/>
    </source>
</evidence>
<feature type="transmembrane region" description="Helical" evidence="6">
    <location>
        <begin position="585"/>
        <end position="602"/>
    </location>
</feature>
<dbReference type="Pfam" id="PF00753">
    <property type="entry name" value="Lactamase_B"/>
    <property type="match status" value="1"/>
</dbReference>
<feature type="transmembrane region" description="Helical" evidence="6">
    <location>
        <begin position="482"/>
        <end position="506"/>
    </location>
</feature>
<dbReference type="RefSeq" id="WP_145216989.1">
    <property type="nucleotide sequence ID" value="NZ_CP036269.1"/>
</dbReference>
<evidence type="ECO:0000256" key="2">
    <source>
        <dbReference type="ARBA" id="ARBA00022475"/>
    </source>
</evidence>
<dbReference type="GO" id="GO:0005886">
    <property type="term" value="C:plasma membrane"/>
    <property type="evidence" value="ECO:0007669"/>
    <property type="project" value="UniProtKB-SubCell"/>
</dbReference>
<dbReference type="Proteomes" id="UP000317171">
    <property type="component" value="Chromosome"/>
</dbReference>
<dbReference type="InterPro" id="IPR004477">
    <property type="entry name" value="ComEC_N"/>
</dbReference>
<dbReference type="AlphaFoldDB" id="A0A517RGE4"/>
<dbReference type="Pfam" id="PF13567">
    <property type="entry name" value="DUF4131"/>
    <property type="match status" value="1"/>
</dbReference>
<feature type="transmembrane region" description="Helical" evidence="6">
    <location>
        <begin position="552"/>
        <end position="573"/>
    </location>
</feature>
<gene>
    <name evidence="8" type="ORF">Pan241w_30370</name>
</gene>
<dbReference type="SMART" id="SM00849">
    <property type="entry name" value="Lactamase_B"/>
    <property type="match status" value="1"/>
</dbReference>
<dbReference type="InterPro" id="IPR036866">
    <property type="entry name" value="RibonucZ/Hydroxyglut_hydro"/>
</dbReference>
<evidence type="ECO:0000313" key="8">
    <source>
        <dbReference type="EMBL" id="QDT42942.1"/>
    </source>
</evidence>
<feature type="transmembrane region" description="Helical" evidence="6">
    <location>
        <begin position="48"/>
        <end position="65"/>
    </location>
</feature>
<protein>
    <submittedName>
        <fullName evidence="8">ComEC family competence protein</fullName>
    </submittedName>
</protein>
<feature type="transmembrane region" description="Helical" evidence="6">
    <location>
        <begin position="393"/>
        <end position="412"/>
    </location>
</feature>
<dbReference type="NCBIfam" id="TIGR00360">
    <property type="entry name" value="ComEC_N-term"/>
    <property type="match status" value="1"/>
</dbReference>